<feature type="domain" description="Spore coat protein U/FanG" evidence="2">
    <location>
        <begin position="205"/>
        <end position="343"/>
    </location>
</feature>
<protein>
    <recommendedName>
        <fullName evidence="2">Spore coat protein U/FanG domain-containing protein</fullName>
    </recommendedName>
</protein>
<dbReference type="EMBL" id="MTAB01000028">
    <property type="protein sequence ID" value="OSI18156.1"/>
    <property type="molecule type" value="Genomic_DNA"/>
</dbReference>
<name>A0A1X3DEA7_9NEIS</name>
<evidence type="ECO:0000256" key="1">
    <source>
        <dbReference type="SAM" id="SignalP"/>
    </source>
</evidence>
<accession>A0A1X3DEA7</accession>
<dbReference type="SMART" id="SM00972">
    <property type="entry name" value="SCPU"/>
    <property type="match status" value="2"/>
</dbReference>
<feature type="domain" description="Spore coat protein U/FanG" evidence="2">
    <location>
        <begin position="38"/>
        <end position="181"/>
    </location>
</feature>
<dbReference type="RefSeq" id="WP_085360324.1">
    <property type="nucleotide sequence ID" value="NZ_MTAB01000028.1"/>
</dbReference>
<dbReference type="GO" id="GO:0007155">
    <property type="term" value="P:cell adhesion"/>
    <property type="evidence" value="ECO:0007669"/>
    <property type="project" value="InterPro"/>
</dbReference>
<evidence type="ECO:0000313" key="3">
    <source>
        <dbReference type="EMBL" id="OSI18156.1"/>
    </source>
</evidence>
<dbReference type="GO" id="GO:0009289">
    <property type="term" value="C:pilus"/>
    <property type="evidence" value="ECO:0007669"/>
    <property type="project" value="InterPro"/>
</dbReference>
<dbReference type="PANTHER" id="PTHR37089">
    <property type="entry name" value="PROTEIN U-RELATED"/>
    <property type="match status" value="1"/>
</dbReference>
<keyword evidence="1" id="KW-0732">Signal</keyword>
<dbReference type="InterPro" id="IPR053167">
    <property type="entry name" value="Spore_coat_component"/>
</dbReference>
<evidence type="ECO:0000259" key="2">
    <source>
        <dbReference type="Pfam" id="PF05229"/>
    </source>
</evidence>
<dbReference type="InterPro" id="IPR007893">
    <property type="entry name" value="Spore_coat_U/FanG"/>
</dbReference>
<dbReference type="InterPro" id="IPR036937">
    <property type="entry name" value="Adhesion_dom_fimbrial_sf"/>
</dbReference>
<dbReference type="AlphaFoldDB" id="A0A1X3DEA7"/>
<comment type="caution">
    <text evidence="3">The sequence shown here is derived from an EMBL/GenBank/DDBJ whole genome shotgun (WGS) entry which is preliminary data.</text>
</comment>
<feature type="signal peptide" evidence="1">
    <location>
        <begin position="1"/>
        <end position="41"/>
    </location>
</feature>
<evidence type="ECO:0000313" key="4">
    <source>
        <dbReference type="Proteomes" id="UP000193303"/>
    </source>
</evidence>
<dbReference type="Pfam" id="PF05229">
    <property type="entry name" value="SCPU"/>
    <property type="match status" value="2"/>
</dbReference>
<proteinExistence type="predicted"/>
<dbReference type="PANTHER" id="PTHR37089:SF3">
    <property type="entry name" value="EXPORTED PROTEIN"/>
    <property type="match status" value="1"/>
</dbReference>
<dbReference type="Proteomes" id="UP000193303">
    <property type="component" value="Unassembled WGS sequence"/>
</dbReference>
<dbReference type="OrthoDB" id="6505076at2"/>
<sequence>MHKKTAVNLPATPVKQTALPLPAGALLVALLAILPAQEALADCTATAQSIHFGNVNLLAPSPATAQGAVSVTCTKTASRSSPQSFNVCLAVDGGQTSQQTLNPKRLCKSSRCSNNDTPPFVTYDLYHDPAHTRIWSTPRQNGRPIDVTINVPAGAASHTVDVPFYAKLIPPFTNVTEGIYSIGFGGGSTSLSFGNTSCGIGGRRFAFTVTANVIKNCIISEARDINFDTVQTNATNLQGQSSFKVTCTQGTPYKIGLQPSNNNQNGQGVMRAVQAGNPDGVPYQLRSTAGLNGTVWGNTATAQSTNNGVAGTGSGTTQKHDVYATIDSVNNYRPGEYRDRVIINVHY</sequence>
<gene>
    <name evidence="3" type="ORF">BV912_10305</name>
</gene>
<dbReference type="Gene3D" id="2.60.40.1090">
    <property type="entry name" value="Fimbrial-type adhesion domain"/>
    <property type="match status" value="1"/>
</dbReference>
<reference evidence="4" key="1">
    <citation type="submission" date="2017-01" db="EMBL/GenBank/DDBJ databases">
        <authorList>
            <person name="Mah S.A."/>
            <person name="Swanson W.J."/>
            <person name="Moy G.W."/>
            <person name="Vacquier V.D."/>
        </authorList>
    </citation>
    <scope>NUCLEOTIDE SEQUENCE [LARGE SCALE GENOMIC DNA]</scope>
    <source>
        <strain evidence="4">124861</strain>
    </source>
</reference>
<feature type="chain" id="PRO_5012914059" description="Spore coat protein U/FanG domain-containing protein" evidence="1">
    <location>
        <begin position="42"/>
        <end position="347"/>
    </location>
</feature>
<organism evidence="3 4">
    <name type="scientific">Neisseria dumasiana</name>
    <dbReference type="NCBI Taxonomy" id="1931275"/>
    <lineage>
        <taxon>Bacteria</taxon>
        <taxon>Pseudomonadati</taxon>
        <taxon>Pseudomonadota</taxon>
        <taxon>Betaproteobacteria</taxon>
        <taxon>Neisseriales</taxon>
        <taxon>Neisseriaceae</taxon>
        <taxon>Neisseria</taxon>
    </lineage>
</organism>
<dbReference type="STRING" id="1931275.BV914_09220"/>